<evidence type="ECO:0000313" key="1">
    <source>
        <dbReference type="EMBL" id="KIA90207.1"/>
    </source>
</evidence>
<comment type="caution">
    <text evidence="1">The sequence shown here is derived from an EMBL/GenBank/DDBJ whole genome shotgun (WGS) entry which is preliminary data.</text>
</comment>
<dbReference type="EMBL" id="JSYL01000002">
    <property type="protein sequence ID" value="KIA90207.1"/>
    <property type="molecule type" value="Genomic_DNA"/>
</dbReference>
<protein>
    <submittedName>
        <fullName evidence="1">Uncharacterized protein</fullName>
    </submittedName>
</protein>
<dbReference type="AlphaFoldDB" id="A0A0C1FAP7"/>
<reference evidence="1 2" key="1">
    <citation type="submission" date="2014-10" db="EMBL/GenBank/DDBJ databases">
        <title>Kaistella jeonii genome.</title>
        <authorList>
            <person name="Clayton J.T."/>
            <person name="Newman J.D."/>
        </authorList>
    </citation>
    <scope>NUCLEOTIDE SEQUENCE [LARGE SCALE GENOMIC DNA]</scope>
    <source>
        <strain evidence="1 2">DSM 17048</strain>
    </source>
</reference>
<organism evidence="1 2">
    <name type="scientific">Kaistella jeonii</name>
    <dbReference type="NCBI Taxonomy" id="266749"/>
    <lineage>
        <taxon>Bacteria</taxon>
        <taxon>Pseudomonadati</taxon>
        <taxon>Bacteroidota</taxon>
        <taxon>Flavobacteriia</taxon>
        <taxon>Flavobacteriales</taxon>
        <taxon>Weeksellaceae</taxon>
        <taxon>Chryseobacterium group</taxon>
        <taxon>Kaistella</taxon>
    </lineage>
</organism>
<evidence type="ECO:0000313" key="2">
    <source>
        <dbReference type="Proteomes" id="UP000031473"/>
    </source>
</evidence>
<accession>A0A0C1FAP7</accession>
<dbReference type="Proteomes" id="UP000031473">
    <property type="component" value="Unassembled WGS sequence"/>
</dbReference>
<sequence>MTLSVPAYFYLKFFVKDDTEKRINKILSSTKVGKVEGVIKKFNRRIEYKRQATVTFESFEVDSMKFAYADYLLGKFNRFSETNNGVLQNGINVRITYRKGDYAIQKIEIEK</sequence>
<name>A0A0C1FAP7_9FLAO</name>
<proteinExistence type="predicted"/>
<keyword evidence="2" id="KW-1185">Reference proteome</keyword>
<gene>
    <name evidence="1" type="ORF">OA86_06400</name>
</gene>